<dbReference type="InterPro" id="IPR050107">
    <property type="entry name" value="ABC_carbohydrate_import_ATPase"/>
</dbReference>
<dbReference type="PROSITE" id="PS00211">
    <property type="entry name" value="ABC_TRANSPORTER_1"/>
    <property type="match status" value="1"/>
</dbReference>
<dbReference type="PANTHER" id="PTHR43790">
    <property type="entry name" value="CARBOHYDRATE TRANSPORT ATP-BINDING PROTEIN MG119-RELATED"/>
    <property type="match status" value="1"/>
</dbReference>
<evidence type="ECO:0000313" key="7">
    <source>
        <dbReference type="Proteomes" id="UP000198891"/>
    </source>
</evidence>
<dbReference type="InterPro" id="IPR003439">
    <property type="entry name" value="ABC_transporter-like_ATP-bd"/>
</dbReference>
<keyword evidence="1" id="KW-0813">Transport</keyword>
<feature type="domain" description="ABC transporter" evidence="5">
    <location>
        <begin position="22"/>
        <end position="257"/>
    </location>
</feature>
<dbReference type="Gene3D" id="3.40.50.300">
    <property type="entry name" value="P-loop containing nucleotide triphosphate hydrolases"/>
    <property type="match status" value="2"/>
</dbReference>
<dbReference type="InterPro" id="IPR017871">
    <property type="entry name" value="ABC_transporter-like_CS"/>
</dbReference>
<dbReference type="GO" id="GO:0005524">
    <property type="term" value="F:ATP binding"/>
    <property type="evidence" value="ECO:0007669"/>
    <property type="project" value="UniProtKB-KW"/>
</dbReference>
<keyword evidence="2" id="KW-0677">Repeat</keyword>
<evidence type="ECO:0000256" key="4">
    <source>
        <dbReference type="ARBA" id="ARBA00022840"/>
    </source>
</evidence>
<dbReference type="OrthoDB" id="8039522at2"/>
<dbReference type="SMART" id="SM00382">
    <property type="entry name" value="AAA"/>
    <property type="match status" value="2"/>
</dbReference>
<evidence type="ECO:0000256" key="2">
    <source>
        <dbReference type="ARBA" id="ARBA00022737"/>
    </source>
</evidence>
<dbReference type="Proteomes" id="UP000198891">
    <property type="component" value="Unassembled WGS sequence"/>
</dbReference>
<keyword evidence="4 6" id="KW-0067">ATP-binding</keyword>
<reference evidence="6 7" key="1">
    <citation type="submission" date="2016-10" db="EMBL/GenBank/DDBJ databases">
        <authorList>
            <person name="de Groot N.N."/>
        </authorList>
    </citation>
    <scope>NUCLEOTIDE SEQUENCE [LARGE SCALE GENOMIC DNA]</scope>
    <source>
        <strain evidence="6 7">CGMCC 4.3491</strain>
    </source>
</reference>
<feature type="domain" description="ABC transporter" evidence="5">
    <location>
        <begin position="267"/>
        <end position="510"/>
    </location>
</feature>
<organism evidence="6 7">
    <name type="scientific">Herbiconiux ginsengi</name>
    <dbReference type="NCBI Taxonomy" id="381665"/>
    <lineage>
        <taxon>Bacteria</taxon>
        <taxon>Bacillati</taxon>
        <taxon>Actinomycetota</taxon>
        <taxon>Actinomycetes</taxon>
        <taxon>Micrococcales</taxon>
        <taxon>Microbacteriaceae</taxon>
        <taxon>Herbiconiux</taxon>
    </lineage>
</organism>
<sequence>MVPTPATATPSPTAQHHDDVVLSLRGVTKSFGGPPAIRSIDLDVRTGRIHALLGMNGAGKSTLVQIISGSLAATAGEITVGDTRYRLISPRRARAAGVATVFQRRTLVPSLTVAENILLGELPTRAGIVDWSAARRAAEEALGVIGARIDPKASVDQLGAAQQTLVEIAREIRKGARLLLLDEPTAALGAADSATVHEVVRGLAADGVAVIYISHHLEEVMHLADDVTVLRDGCVVLDAPVRSIDLPTLVRAMVGDDVISDRAPRSTEYGPVVLELQDVSVERRIDRLDLTVRAGEIVAVLGPAGAAQEALFPLLAGLRPADAGRIHVAGAALRPGVRNSLESGLRCVSVDRLGLGLVPGLSVSENITAFEQVVARRMLVRWRRLTSRADELRRRFDVVTLADDPPVDRLSGGNQQKVLLAKWLGNESVKACLLEEPTGGVDISAKAEIHRYIEELAAQGTAVLLASSDVDEVVRLADRIVVVRGESVVAECEAAVTTHEELVSIVLGGHA</sequence>
<dbReference type="InterPro" id="IPR027417">
    <property type="entry name" value="P-loop_NTPase"/>
</dbReference>
<keyword evidence="7" id="KW-1185">Reference proteome</keyword>
<dbReference type="AlphaFoldDB" id="A0A1H3MR03"/>
<name>A0A1H3MR03_9MICO</name>
<dbReference type="STRING" id="381665.SAMN05216554_1522"/>
<accession>A0A1H3MR03</accession>
<dbReference type="Pfam" id="PF00005">
    <property type="entry name" value="ABC_tran"/>
    <property type="match status" value="2"/>
</dbReference>
<proteinExistence type="predicted"/>
<dbReference type="PROSITE" id="PS50893">
    <property type="entry name" value="ABC_TRANSPORTER_2"/>
    <property type="match status" value="2"/>
</dbReference>
<evidence type="ECO:0000256" key="3">
    <source>
        <dbReference type="ARBA" id="ARBA00022741"/>
    </source>
</evidence>
<evidence type="ECO:0000259" key="5">
    <source>
        <dbReference type="PROSITE" id="PS50893"/>
    </source>
</evidence>
<dbReference type="PANTHER" id="PTHR43790:SF9">
    <property type="entry name" value="GALACTOFURANOSE TRANSPORTER ATP-BINDING PROTEIN YTFR"/>
    <property type="match status" value="1"/>
</dbReference>
<gene>
    <name evidence="6" type="ORF">SAMN05216554_1522</name>
</gene>
<dbReference type="EMBL" id="FNPZ01000001">
    <property type="protein sequence ID" value="SDY78868.1"/>
    <property type="molecule type" value="Genomic_DNA"/>
</dbReference>
<dbReference type="GO" id="GO:0016887">
    <property type="term" value="F:ATP hydrolysis activity"/>
    <property type="evidence" value="ECO:0007669"/>
    <property type="project" value="InterPro"/>
</dbReference>
<dbReference type="SUPFAM" id="SSF52540">
    <property type="entry name" value="P-loop containing nucleoside triphosphate hydrolases"/>
    <property type="match status" value="2"/>
</dbReference>
<keyword evidence="3" id="KW-0547">Nucleotide-binding</keyword>
<evidence type="ECO:0000256" key="1">
    <source>
        <dbReference type="ARBA" id="ARBA00022448"/>
    </source>
</evidence>
<dbReference type="InterPro" id="IPR003593">
    <property type="entry name" value="AAA+_ATPase"/>
</dbReference>
<dbReference type="CDD" id="cd03216">
    <property type="entry name" value="ABC_Carb_Monos_I"/>
    <property type="match status" value="1"/>
</dbReference>
<evidence type="ECO:0000313" key="6">
    <source>
        <dbReference type="EMBL" id="SDY78868.1"/>
    </source>
</evidence>
<protein>
    <submittedName>
        <fullName evidence="6">Ribose transport system ATP-binding protein</fullName>
    </submittedName>
</protein>
<dbReference type="CDD" id="cd03215">
    <property type="entry name" value="ABC_Carb_Monos_II"/>
    <property type="match status" value="1"/>
</dbReference>
<dbReference type="RefSeq" id="WP_092550890.1">
    <property type="nucleotide sequence ID" value="NZ_FNPZ01000001.1"/>
</dbReference>